<reference evidence="7 8" key="1">
    <citation type="journal article" date="2019" name="Int. J. Syst. Evol. Microbiol.">
        <title>The Global Catalogue of Microorganisms (GCM) 10K type strain sequencing project: providing services to taxonomists for standard genome sequencing and annotation.</title>
        <authorList>
            <consortium name="The Broad Institute Genomics Platform"/>
            <consortium name="The Broad Institute Genome Sequencing Center for Infectious Disease"/>
            <person name="Wu L."/>
            <person name="Ma J."/>
        </authorList>
    </citation>
    <scope>NUCLEOTIDE SEQUENCE [LARGE SCALE GENOMIC DNA]</scope>
    <source>
        <strain evidence="7 8">JCM 1417</strain>
    </source>
</reference>
<dbReference type="InterPro" id="IPR050519">
    <property type="entry name" value="Glycosyltransf_28_UgtP"/>
</dbReference>
<feature type="domain" description="Glycosyl transferase family 28 C-terminal" evidence="5">
    <location>
        <begin position="220"/>
        <end position="309"/>
    </location>
</feature>
<accession>A0ABN1KUG7</accession>
<evidence type="ECO:0000256" key="1">
    <source>
        <dbReference type="ARBA" id="ARBA00004370"/>
    </source>
</evidence>
<protein>
    <submittedName>
        <fullName evidence="7">Glycosyltransferase</fullName>
    </submittedName>
</protein>
<dbReference type="Pfam" id="PF04101">
    <property type="entry name" value="Glyco_tran_28_C"/>
    <property type="match status" value="1"/>
</dbReference>
<dbReference type="SUPFAM" id="SSF53756">
    <property type="entry name" value="UDP-Glycosyltransferase/glycogen phosphorylase"/>
    <property type="match status" value="1"/>
</dbReference>
<dbReference type="PANTHER" id="PTHR43025">
    <property type="entry name" value="MONOGALACTOSYLDIACYLGLYCEROL SYNTHASE"/>
    <property type="match status" value="1"/>
</dbReference>
<keyword evidence="8" id="KW-1185">Reference proteome</keyword>
<comment type="caution">
    <text evidence="7">The sequence shown here is derived from an EMBL/GenBank/DDBJ whole genome shotgun (WGS) entry which is preliminary data.</text>
</comment>
<dbReference type="EMBL" id="BAAACI010000007">
    <property type="protein sequence ID" value="GAA0776249.1"/>
    <property type="molecule type" value="Genomic_DNA"/>
</dbReference>
<keyword evidence="4" id="KW-0808">Transferase</keyword>
<evidence type="ECO:0000259" key="6">
    <source>
        <dbReference type="Pfam" id="PF06925"/>
    </source>
</evidence>
<dbReference type="Proteomes" id="UP001501047">
    <property type="component" value="Unassembled WGS sequence"/>
</dbReference>
<dbReference type="PANTHER" id="PTHR43025:SF3">
    <property type="entry name" value="MONOGALACTOSYLDIACYLGLYCEROL SYNTHASE 1, CHLOROPLASTIC"/>
    <property type="match status" value="1"/>
</dbReference>
<proteinExistence type="inferred from homology"/>
<dbReference type="RefSeq" id="WP_343827223.1">
    <property type="nucleotide sequence ID" value="NZ_BAAACI010000007.1"/>
</dbReference>
<gene>
    <name evidence="7" type="ORF">GCM10008908_29300</name>
</gene>
<organism evidence="7 8">
    <name type="scientific">Clostridium subterminale</name>
    <dbReference type="NCBI Taxonomy" id="1550"/>
    <lineage>
        <taxon>Bacteria</taxon>
        <taxon>Bacillati</taxon>
        <taxon>Bacillota</taxon>
        <taxon>Clostridia</taxon>
        <taxon>Eubacteriales</taxon>
        <taxon>Clostridiaceae</taxon>
        <taxon>Clostridium</taxon>
    </lineage>
</organism>
<evidence type="ECO:0000313" key="8">
    <source>
        <dbReference type="Proteomes" id="UP001501047"/>
    </source>
</evidence>
<dbReference type="Gene3D" id="3.40.50.2000">
    <property type="entry name" value="Glycogen Phosphorylase B"/>
    <property type="match status" value="1"/>
</dbReference>
<evidence type="ECO:0000256" key="4">
    <source>
        <dbReference type="ARBA" id="ARBA00022679"/>
    </source>
</evidence>
<name>A0ABN1KUG7_CLOSU</name>
<evidence type="ECO:0000313" key="7">
    <source>
        <dbReference type="EMBL" id="GAA0776249.1"/>
    </source>
</evidence>
<evidence type="ECO:0000259" key="5">
    <source>
        <dbReference type="Pfam" id="PF04101"/>
    </source>
</evidence>
<feature type="domain" description="Diacylglycerol glucosyltransferase N-terminal" evidence="6">
    <location>
        <begin position="14"/>
        <end position="177"/>
    </location>
</feature>
<dbReference type="Pfam" id="PF06925">
    <property type="entry name" value="MGDG_synth"/>
    <property type="match status" value="1"/>
</dbReference>
<dbReference type="InterPro" id="IPR009695">
    <property type="entry name" value="Diacylglyc_glucosyltr_N"/>
</dbReference>
<sequence length="364" mass="41334">MKILILTGKFGMGHYSVSKSLCEEIKSKYPNVSVVIKDVFDYALPTYSNTIYKAFNVIVNKGSIFYNQVYKITENRKHNIRPAFLSYFLPKLGELIKDTEPNIIISTLPFCSQLISRYKMKYNPSLPLITCITDISSHSEWINDNTNFYLVGSNSLKKDLILKGVPENKIFINGIPVKEEFKKTITNNSSNEKQILIMGGGLGLLPKSLEFYDQLNSLENVKTTVITGNNTEIYNMLHGKYENINVLGYTDEVYKYMQQADLILSKPGGITLFESIFSETPLIAFKPFLQQEINNTNFILNNGIGKVLETSPDKCFDKIKKIIYDDTILDVLSNNIKNLKRQFDCTVIEKVLLTLEPNMDGVCA</sequence>
<dbReference type="InterPro" id="IPR007235">
    <property type="entry name" value="Glyco_trans_28_C"/>
</dbReference>
<keyword evidence="3" id="KW-0328">Glycosyltransferase</keyword>
<comment type="similarity">
    <text evidence="2">Belongs to the glycosyltransferase 28 family.</text>
</comment>
<evidence type="ECO:0000256" key="2">
    <source>
        <dbReference type="ARBA" id="ARBA00006962"/>
    </source>
</evidence>
<evidence type="ECO:0000256" key="3">
    <source>
        <dbReference type="ARBA" id="ARBA00022676"/>
    </source>
</evidence>
<comment type="subcellular location">
    <subcellularLocation>
        <location evidence="1">Membrane</location>
    </subcellularLocation>
</comment>